<gene>
    <name evidence="1" type="ORF">M5K25_022135</name>
</gene>
<evidence type="ECO:0000313" key="2">
    <source>
        <dbReference type="Proteomes" id="UP001552299"/>
    </source>
</evidence>
<dbReference type="Proteomes" id="UP001552299">
    <property type="component" value="Unassembled WGS sequence"/>
</dbReference>
<organism evidence="1 2">
    <name type="scientific">Dendrobium thyrsiflorum</name>
    <name type="common">Pinecone-like raceme dendrobium</name>
    <name type="synonym">Orchid</name>
    <dbReference type="NCBI Taxonomy" id="117978"/>
    <lineage>
        <taxon>Eukaryota</taxon>
        <taxon>Viridiplantae</taxon>
        <taxon>Streptophyta</taxon>
        <taxon>Embryophyta</taxon>
        <taxon>Tracheophyta</taxon>
        <taxon>Spermatophyta</taxon>
        <taxon>Magnoliopsida</taxon>
        <taxon>Liliopsida</taxon>
        <taxon>Asparagales</taxon>
        <taxon>Orchidaceae</taxon>
        <taxon>Epidendroideae</taxon>
        <taxon>Malaxideae</taxon>
        <taxon>Dendrobiinae</taxon>
        <taxon>Dendrobium</taxon>
    </lineage>
</organism>
<dbReference type="EMBL" id="JANQDX010000017">
    <property type="protein sequence ID" value="KAL0907705.1"/>
    <property type="molecule type" value="Genomic_DNA"/>
</dbReference>
<name>A0ABD0U5R4_DENTH</name>
<accession>A0ABD0U5R4</accession>
<comment type="caution">
    <text evidence="1">The sequence shown here is derived from an EMBL/GenBank/DDBJ whole genome shotgun (WGS) entry which is preliminary data.</text>
</comment>
<dbReference type="AlphaFoldDB" id="A0ABD0U5R4"/>
<sequence>MEEFSSFCAKCISIGHVLSDCRPLPSTVYLSAPATAIDINVRIPDSLVLNVTLCNGNISVVDIDHSVIVGIGIIGGYDGVDIAPFNHVLVDADEVVVPLDSEGMGANNCKINFIATPIFSPTLVDDVVDVHCGGYHPSLPMGVDVPIGSEVIDIPISFISNEILKSHLVGNLENNYLEQNDWLEDYGSSPCGGDGDDLDRPEDAIQARYNLNVNRIVEKVTVVAPHGIGDDCLGVHFGRLQPFDSSVGWSSSVAFFGSLTGY</sequence>
<protein>
    <submittedName>
        <fullName evidence="1">Uncharacterized protein</fullName>
    </submittedName>
</protein>
<keyword evidence="2" id="KW-1185">Reference proteome</keyword>
<reference evidence="1 2" key="1">
    <citation type="journal article" date="2024" name="Plant Biotechnol. J.">
        <title>Dendrobium thyrsiflorum genome and its molecular insights into genes involved in important horticultural traits.</title>
        <authorList>
            <person name="Chen B."/>
            <person name="Wang J.Y."/>
            <person name="Zheng P.J."/>
            <person name="Li K.L."/>
            <person name="Liang Y.M."/>
            <person name="Chen X.F."/>
            <person name="Zhang C."/>
            <person name="Zhao X."/>
            <person name="He X."/>
            <person name="Zhang G.Q."/>
            <person name="Liu Z.J."/>
            <person name="Xu Q."/>
        </authorList>
    </citation>
    <scope>NUCLEOTIDE SEQUENCE [LARGE SCALE GENOMIC DNA]</scope>
    <source>
        <strain evidence="1">GZMU011</strain>
    </source>
</reference>
<evidence type="ECO:0000313" key="1">
    <source>
        <dbReference type="EMBL" id="KAL0907705.1"/>
    </source>
</evidence>
<proteinExistence type="predicted"/>